<comment type="caution">
    <text evidence="1">The sequence shown here is derived from an EMBL/GenBank/DDBJ whole genome shotgun (WGS) entry which is preliminary data.</text>
</comment>
<gene>
    <name evidence="1" type="ORF">ACFOSB_08640</name>
</gene>
<keyword evidence="2" id="KW-1185">Reference proteome</keyword>
<evidence type="ECO:0000313" key="2">
    <source>
        <dbReference type="Proteomes" id="UP001595803"/>
    </source>
</evidence>
<reference evidence="2" key="1">
    <citation type="journal article" date="2019" name="Int. J. Syst. Evol. Microbiol.">
        <title>The Global Catalogue of Microorganisms (GCM) 10K type strain sequencing project: providing services to taxonomists for standard genome sequencing and annotation.</title>
        <authorList>
            <consortium name="The Broad Institute Genomics Platform"/>
            <consortium name="The Broad Institute Genome Sequencing Center for Infectious Disease"/>
            <person name="Wu L."/>
            <person name="Ma J."/>
        </authorList>
    </citation>
    <scope>NUCLEOTIDE SEQUENCE [LARGE SCALE GENOMIC DNA]</scope>
    <source>
        <strain evidence="2">CCTCC AB 2017081</strain>
    </source>
</reference>
<dbReference type="Proteomes" id="UP001595803">
    <property type="component" value="Unassembled WGS sequence"/>
</dbReference>
<accession>A0ABV7Z8A1</accession>
<organism evidence="1 2">
    <name type="scientific">Deinococcus rufus</name>
    <dbReference type="NCBI Taxonomy" id="2136097"/>
    <lineage>
        <taxon>Bacteria</taxon>
        <taxon>Thermotogati</taxon>
        <taxon>Deinococcota</taxon>
        <taxon>Deinococci</taxon>
        <taxon>Deinococcales</taxon>
        <taxon>Deinococcaceae</taxon>
        <taxon>Deinococcus</taxon>
    </lineage>
</organism>
<evidence type="ECO:0000313" key="1">
    <source>
        <dbReference type="EMBL" id="MFC3832920.1"/>
    </source>
</evidence>
<name>A0ABV7Z8A1_9DEIO</name>
<dbReference type="EMBL" id="JBHRZG010000009">
    <property type="protein sequence ID" value="MFC3832920.1"/>
    <property type="molecule type" value="Genomic_DNA"/>
</dbReference>
<proteinExistence type="predicted"/>
<protein>
    <submittedName>
        <fullName evidence="1">Uncharacterized protein</fullName>
    </submittedName>
</protein>
<dbReference type="RefSeq" id="WP_322474809.1">
    <property type="nucleotide sequence ID" value="NZ_JBHRZG010000009.1"/>
</dbReference>
<sequence>MKPVRRFDPPRAQRTLLLSIAALSGTLTVYAVARSEPRSTASSVLSAGQDGVTVVTETQRRVVARTRGS</sequence>